<keyword evidence="8" id="KW-0472">Membrane</keyword>
<keyword evidence="4 8" id="KW-0645">Protease</keyword>
<keyword evidence="11" id="KW-1185">Reference proteome</keyword>
<comment type="function">
    <text evidence="8">Has a dual role in the assembly of mitochondrial ATPase.</text>
</comment>
<evidence type="ECO:0000256" key="9">
    <source>
        <dbReference type="SAM" id="MobiDB-lite"/>
    </source>
</evidence>
<evidence type="ECO:0000256" key="3">
    <source>
        <dbReference type="ARBA" id="ARBA00014615"/>
    </source>
</evidence>
<gene>
    <name evidence="10" type="primary">ATP23</name>
    <name evidence="10" type="ORF">FIM1_2186</name>
</gene>
<protein>
    <recommendedName>
        <fullName evidence="3 8">Mitochondrial inner membrane protease ATP23</fullName>
        <ecNumber evidence="8">3.4.24.-</ecNumber>
    </recommendedName>
</protein>
<keyword evidence="6 8" id="KW-0378">Hydrolase</keyword>
<comment type="similarity">
    <text evidence="2 8">Belongs to the peptidase M76 family.</text>
</comment>
<keyword evidence="8" id="KW-0496">Mitochondrion</keyword>
<evidence type="ECO:0000313" key="11">
    <source>
        <dbReference type="Proteomes" id="UP000422736"/>
    </source>
</evidence>
<evidence type="ECO:0000256" key="6">
    <source>
        <dbReference type="ARBA" id="ARBA00022801"/>
    </source>
</evidence>
<dbReference type="PANTHER" id="PTHR21711:SF0">
    <property type="entry name" value="MITOCHONDRIAL INNER MEMBRANE PROTEASE ATP23 HOMOLOG"/>
    <property type="match status" value="1"/>
</dbReference>
<reference evidence="10 11" key="2">
    <citation type="submission" date="2019-11" db="EMBL/GenBank/DDBJ databases">
        <authorList>
            <person name="Lu H."/>
        </authorList>
    </citation>
    <scope>NUCLEOTIDE SEQUENCE [LARGE SCALE GENOMIC DNA]</scope>
    <source>
        <strain evidence="10 11">FIM1</strain>
    </source>
</reference>
<dbReference type="Pfam" id="PF09768">
    <property type="entry name" value="Peptidase_M76"/>
    <property type="match status" value="1"/>
</dbReference>
<accession>A0ABX6ET54</accession>
<evidence type="ECO:0000256" key="2">
    <source>
        <dbReference type="ARBA" id="ARBA00009915"/>
    </source>
</evidence>
<evidence type="ECO:0000256" key="8">
    <source>
        <dbReference type="RuleBase" id="RU364057"/>
    </source>
</evidence>
<keyword evidence="8" id="KW-0999">Mitochondrion inner membrane</keyword>
<evidence type="ECO:0000256" key="7">
    <source>
        <dbReference type="ARBA" id="ARBA00023049"/>
    </source>
</evidence>
<comment type="subcellular location">
    <subcellularLocation>
        <location evidence="1 8">Mitochondrion inner membrane</location>
        <topology evidence="1 8">Peripheral membrane protein</topology>
        <orientation evidence="1 8">Intermembrane side</orientation>
    </subcellularLocation>
</comment>
<proteinExistence type="inferred from homology"/>
<name>A0ABX6ET54_KLUMA</name>
<keyword evidence="7 8" id="KW-0482">Metalloprotease</keyword>
<keyword evidence="5 8" id="KW-0479">Metal-binding</keyword>
<dbReference type="EMBL" id="CP015056">
    <property type="protein sequence ID" value="QGN15495.1"/>
    <property type="molecule type" value="Genomic_DNA"/>
</dbReference>
<evidence type="ECO:0000256" key="4">
    <source>
        <dbReference type="ARBA" id="ARBA00022670"/>
    </source>
</evidence>
<dbReference type="EC" id="3.4.24.-" evidence="8"/>
<sequence>MSNQLPPQNEELTKPNPPKAESDVQGFNWWRRTFQYKTGLGLTPEEKVQYENDYKFVLQRQQCESCYHYRDWLLKYSPTVIFMTQQIAKLNNKRTNTDDMKFDESKIICDVCPDWKSGGFHPELGILICQNRIKDKWHLEDTLSHELVHYFDNLKWEVDWLNLKHHACSEIRASSLSGECRFMQEFARRGFNTGFKVEKGHQECVKRRATISVSGNPNCKDMKHAEKIVDQVWDSCFNDTRPFDEIYR</sequence>
<reference evidence="10 11" key="1">
    <citation type="submission" date="2016-03" db="EMBL/GenBank/DDBJ databases">
        <title>How can Kluyveromyces marxianus grow so fast - potential evolutionary course in Saccharomyces Complex revealed by comparative genomics.</title>
        <authorList>
            <person name="Mo W."/>
            <person name="Lu W."/>
            <person name="Yang X."/>
            <person name="Qi J."/>
            <person name="Lv H."/>
        </authorList>
    </citation>
    <scope>NUCLEOTIDE SEQUENCE [LARGE SCALE GENOMIC DNA]</scope>
    <source>
        <strain evidence="10 11">FIM1</strain>
    </source>
</reference>
<dbReference type="GO" id="GO:0008233">
    <property type="term" value="F:peptidase activity"/>
    <property type="evidence" value="ECO:0007669"/>
    <property type="project" value="UniProtKB-KW"/>
</dbReference>
<dbReference type="GO" id="GO:0006508">
    <property type="term" value="P:proteolysis"/>
    <property type="evidence" value="ECO:0007669"/>
    <property type="project" value="UniProtKB-KW"/>
</dbReference>
<dbReference type="PANTHER" id="PTHR21711">
    <property type="entry name" value="MITOCHONDRIAL INNER MEMBRANE PROTEASE"/>
    <property type="match status" value="1"/>
</dbReference>
<organism evidence="10 11">
    <name type="scientific">Kluyveromyces marxianus</name>
    <name type="common">Yeast</name>
    <name type="synonym">Candida kefyr</name>
    <dbReference type="NCBI Taxonomy" id="4911"/>
    <lineage>
        <taxon>Eukaryota</taxon>
        <taxon>Fungi</taxon>
        <taxon>Dikarya</taxon>
        <taxon>Ascomycota</taxon>
        <taxon>Saccharomycotina</taxon>
        <taxon>Saccharomycetes</taxon>
        <taxon>Saccharomycetales</taxon>
        <taxon>Saccharomycetaceae</taxon>
        <taxon>Kluyveromyces</taxon>
    </lineage>
</organism>
<dbReference type="InterPro" id="IPR019165">
    <property type="entry name" value="Peptidase_M76_ATP23"/>
</dbReference>
<feature type="region of interest" description="Disordered" evidence="9">
    <location>
        <begin position="1"/>
        <end position="23"/>
    </location>
</feature>
<evidence type="ECO:0000313" key="10">
    <source>
        <dbReference type="EMBL" id="QGN15495.1"/>
    </source>
</evidence>
<evidence type="ECO:0000256" key="5">
    <source>
        <dbReference type="ARBA" id="ARBA00022723"/>
    </source>
</evidence>
<evidence type="ECO:0000256" key="1">
    <source>
        <dbReference type="ARBA" id="ARBA00004137"/>
    </source>
</evidence>
<dbReference type="Proteomes" id="UP000422736">
    <property type="component" value="Chromosome 3"/>
</dbReference>